<dbReference type="InterPro" id="IPR050640">
    <property type="entry name" value="Bact_2-comp_sensor_kinase"/>
</dbReference>
<dbReference type="EC" id="2.7.13.3" evidence="4"/>
<evidence type="ECO:0000259" key="3">
    <source>
        <dbReference type="Pfam" id="PF06580"/>
    </source>
</evidence>
<evidence type="ECO:0000256" key="2">
    <source>
        <dbReference type="SAM" id="Phobius"/>
    </source>
</evidence>
<evidence type="ECO:0000313" key="5">
    <source>
        <dbReference type="Proteomes" id="UP001589774"/>
    </source>
</evidence>
<accession>A0ABV6HNI6</accession>
<keyword evidence="4" id="KW-0418">Kinase</keyword>
<reference evidence="4 5" key="1">
    <citation type="submission" date="2024-09" db="EMBL/GenBank/DDBJ databases">
        <authorList>
            <person name="Sun Q."/>
            <person name="Mori K."/>
        </authorList>
    </citation>
    <scope>NUCLEOTIDE SEQUENCE [LARGE SCALE GENOMIC DNA]</scope>
    <source>
        <strain evidence="4 5">CCM 7765</strain>
    </source>
</reference>
<organism evidence="4 5">
    <name type="scientific">Olivibacter oleidegradans</name>
    <dbReference type="NCBI Taxonomy" id="760123"/>
    <lineage>
        <taxon>Bacteria</taxon>
        <taxon>Pseudomonadati</taxon>
        <taxon>Bacteroidota</taxon>
        <taxon>Sphingobacteriia</taxon>
        <taxon>Sphingobacteriales</taxon>
        <taxon>Sphingobacteriaceae</taxon>
        <taxon>Olivibacter</taxon>
    </lineage>
</organism>
<dbReference type="RefSeq" id="WP_130858499.1">
    <property type="nucleotide sequence ID" value="NZ_JBHLWO010000002.1"/>
</dbReference>
<feature type="domain" description="Signal transduction histidine kinase internal region" evidence="3">
    <location>
        <begin position="150"/>
        <end position="228"/>
    </location>
</feature>
<dbReference type="InterPro" id="IPR010559">
    <property type="entry name" value="Sig_transdc_His_kin_internal"/>
</dbReference>
<dbReference type="EMBL" id="JBHLWO010000002">
    <property type="protein sequence ID" value="MFC0320464.1"/>
    <property type="molecule type" value="Genomic_DNA"/>
</dbReference>
<dbReference type="PANTHER" id="PTHR34220">
    <property type="entry name" value="SENSOR HISTIDINE KINASE YPDA"/>
    <property type="match status" value="1"/>
</dbReference>
<feature type="transmembrane region" description="Helical" evidence="2">
    <location>
        <begin position="12"/>
        <end position="29"/>
    </location>
</feature>
<name>A0ABV6HNI6_9SPHI</name>
<keyword evidence="2" id="KW-1133">Transmembrane helix</keyword>
<dbReference type="Gene3D" id="3.30.565.10">
    <property type="entry name" value="Histidine kinase-like ATPase, C-terminal domain"/>
    <property type="match status" value="1"/>
</dbReference>
<evidence type="ECO:0000256" key="1">
    <source>
        <dbReference type="SAM" id="Coils"/>
    </source>
</evidence>
<dbReference type="InterPro" id="IPR036890">
    <property type="entry name" value="HATPase_C_sf"/>
</dbReference>
<sequence length="341" mass="39956">MLTSLSFKQVHVALHIFIWSILLLLPYLIGSADNNYQIGAIPGWLFTLTGIIHAAIFYGNAYFLYPKLFNKRFWWLYIVGSLLLIFVSLRLKHWLLLNYFAEIPPSPLVYRFLFAPSILVFVISFVYRMVLNRIRAERLQKERLAVQLQAELKFLRTQISPHFLFNVLTNMVSLARKKSDKLEESLIMLSGIMRYMLYDTEGKKVALIKEIEYLENYIQLQALRFGQEVRIISQLSRPAEDKQYVIEPMLLIPFVENAFKHGVTHLEAPQIHISLTVQDDVLFFEVRNHYQSQHKTVHERSSGIGLENTKQRLELLYKEKYALKTNADNNLFCIQLTLKLI</sequence>
<dbReference type="PANTHER" id="PTHR34220:SF7">
    <property type="entry name" value="SENSOR HISTIDINE KINASE YPDA"/>
    <property type="match status" value="1"/>
</dbReference>
<feature type="transmembrane region" description="Helical" evidence="2">
    <location>
        <begin position="109"/>
        <end position="131"/>
    </location>
</feature>
<feature type="coiled-coil region" evidence="1">
    <location>
        <begin position="131"/>
        <end position="158"/>
    </location>
</feature>
<keyword evidence="2" id="KW-0812">Transmembrane</keyword>
<keyword evidence="2" id="KW-0472">Membrane</keyword>
<proteinExistence type="predicted"/>
<keyword evidence="1" id="KW-0175">Coiled coil</keyword>
<keyword evidence="5" id="KW-1185">Reference proteome</keyword>
<dbReference type="GO" id="GO:0004673">
    <property type="term" value="F:protein histidine kinase activity"/>
    <property type="evidence" value="ECO:0007669"/>
    <property type="project" value="UniProtKB-EC"/>
</dbReference>
<protein>
    <submittedName>
        <fullName evidence="4">Sensor histidine kinase</fullName>
        <ecNumber evidence="4">2.7.13.3</ecNumber>
    </submittedName>
</protein>
<feature type="transmembrane region" description="Helical" evidence="2">
    <location>
        <begin position="72"/>
        <end position="89"/>
    </location>
</feature>
<evidence type="ECO:0000313" key="4">
    <source>
        <dbReference type="EMBL" id="MFC0320464.1"/>
    </source>
</evidence>
<comment type="caution">
    <text evidence="4">The sequence shown here is derived from an EMBL/GenBank/DDBJ whole genome shotgun (WGS) entry which is preliminary data.</text>
</comment>
<gene>
    <name evidence="4" type="ORF">ACFFI0_19210</name>
</gene>
<dbReference type="Proteomes" id="UP001589774">
    <property type="component" value="Unassembled WGS sequence"/>
</dbReference>
<feature type="transmembrane region" description="Helical" evidence="2">
    <location>
        <begin position="41"/>
        <end position="65"/>
    </location>
</feature>
<dbReference type="Pfam" id="PF06580">
    <property type="entry name" value="His_kinase"/>
    <property type="match status" value="1"/>
</dbReference>
<keyword evidence="4" id="KW-0808">Transferase</keyword>
<dbReference type="SUPFAM" id="SSF55874">
    <property type="entry name" value="ATPase domain of HSP90 chaperone/DNA topoisomerase II/histidine kinase"/>
    <property type="match status" value="1"/>
</dbReference>